<organism evidence="1 2">
    <name type="scientific">Brassica cretica</name>
    <name type="common">Mustard</name>
    <dbReference type="NCBI Taxonomy" id="69181"/>
    <lineage>
        <taxon>Eukaryota</taxon>
        <taxon>Viridiplantae</taxon>
        <taxon>Streptophyta</taxon>
        <taxon>Embryophyta</taxon>
        <taxon>Tracheophyta</taxon>
        <taxon>Spermatophyta</taxon>
        <taxon>Magnoliopsida</taxon>
        <taxon>eudicotyledons</taxon>
        <taxon>Gunneridae</taxon>
        <taxon>Pentapetalae</taxon>
        <taxon>rosids</taxon>
        <taxon>malvids</taxon>
        <taxon>Brassicales</taxon>
        <taxon>Brassicaceae</taxon>
        <taxon>Brassiceae</taxon>
        <taxon>Brassica</taxon>
    </lineage>
</organism>
<comment type="caution">
    <text evidence="1">The sequence shown here is derived from an EMBL/GenBank/DDBJ whole genome shotgun (WGS) entry which is preliminary data.</text>
</comment>
<dbReference type="EMBL" id="QGKX02000996">
    <property type="protein sequence ID" value="KAF3558860.1"/>
    <property type="molecule type" value="Genomic_DNA"/>
</dbReference>
<reference evidence="1" key="1">
    <citation type="submission" date="2019-12" db="EMBL/GenBank/DDBJ databases">
        <title>Genome sequencing and annotation of Brassica cretica.</title>
        <authorList>
            <person name="Studholme D.J."/>
            <person name="Sarris P."/>
        </authorList>
    </citation>
    <scope>NUCLEOTIDE SEQUENCE</scope>
    <source>
        <strain evidence="1">PFS-109/04</strain>
        <tissue evidence="1">Leaf</tissue>
    </source>
</reference>
<name>A0A8S9R6D5_BRACR</name>
<sequence length="169" mass="18119">MTVGLPEAEMEAGANLFRDLSSNLRIFFTRGFELAAVECTAVGGGDRAREGFEVGGSELALLVWRGELDLGGKTVKFAGRFEFSLSVAAATVVSDLVFGSVSETLSKTISVSALQIVTAVVAGPAAECCWTVLEGFERAESVEKTEALERLERGMVKERGGYWAKDRWG</sequence>
<accession>A0A8S9R6D5</accession>
<evidence type="ECO:0000313" key="2">
    <source>
        <dbReference type="Proteomes" id="UP000712600"/>
    </source>
</evidence>
<evidence type="ECO:0000313" key="1">
    <source>
        <dbReference type="EMBL" id="KAF3558860.1"/>
    </source>
</evidence>
<dbReference type="AlphaFoldDB" id="A0A8S9R6D5"/>
<protein>
    <submittedName>
        <fullName evidence="1">Uncharacterized protein</fullName>
    </submittedName>
</protein>
<proteinExistence type="predicted"/>
<gene>
    <name evidence="1" type="ORF">F2Q69_00015422</name>
</gene>
<dbReference type="Proteomes" id="UP000712600">
    <property type="component" value="Unassembled WGS sequence"/>
</dbReference>